<feature type="chain" id="PRO_5027066990" evidence="2">
    <location>
        <begin position="21"/>
        <end position="492"/>
    </location>
</feature>
<dbReference type="InterPro" id="IPR026444">
    <property type="entry name" value="Secre_tail"/>
</dbReference>
<dbReference type="Proteomes" id="UP000435357">
    <property type="component" value="Unassembled WGS sequence"/>
</dbReference>
<sequence length="492" mass="53049">MKKITSLISSILLLSSISFAQDYCNRAVFTTGGTFQAPGNHVKLYSVGQNLQDTTAIDSFLGDFANDLVIDGVLAYLHVGKASGKDLIVKYNIAQKAVVDTVSYGGVQKFAHTDEYLFMTLGFGASSSKRLVALDKSDFSEVYADTTLSSPSGMALIDETLYVASEGLNTGLFSAYDVSGQIQKLHTFDPADTLTIGMGNVARYGDKVFAFNSRYDNNFNLLYTGTVVLNTADSSITADTTVTGNGIAGVVKDSLFYFNSSGIQAFYNNSLSHTSIAGGSGLTAAAYDTVSNSSYSYSTDYFSYGALTARNQNWVSEQTVQTDISGAALKVLYNKAPWNVQVTEISNGYEVSFDSEPGDSAQITSASFVDGIHSASINGNEVTVTKNSTETDTLMIEVCDAFGCCTTIYEEVSGSVGFNEKGLNHEIAVYPNPAENSLRVENLTPGSAYEIYDVRGLLVQEGRYEGRIFVESLQSGFYVLKTNETTIKWLKK</sequence>
<proteinExistence type="predicted"/>
<evidence type="ECO:0000259" key="3">
    <source>
        <dbReference type="Pfam" id="PF18962"/>
    </source>
</evidence>
<dbReference type="NCBIfam" id="TIGR04183">
    <property type="entry name" value="Por_Secre_tail"/>
    <property type="match status" value="1"/>
</dbReference>
<protein>
    <submittedName>
        <fullName evidence="4">T9SS type A sorting domain-containing protein</fullName>
    </submittedName>
</protein>
<comment type="caution">
    <text evidence="4">The sequence shown here is derived from an EMBL/GenBank/DDBJ whole genome shotgun (WGS) entry which is preliminary data.</text>
</comment>
<evidence type="ECO:0000256" key="2">
    <source>
        <dbReference type="SAM" id="SignalP"/>
    </source>
</evidence>
<name>A0A6N6M8S3_9FLAO</name>
<dbReference type="OrthoDB" id="1270422at2"/>
<dbReference type="RefSeq" id="WP_151166811.1">
    <property type="nucleotide sequence ID" value="NZ_WACR01000003.1"/>
</dbReference>
<dbReference type="EMBL" id="WACR01000003">
    <property type="protein sequence ID" value="KAB1065164.1"/>
    <property type="molecule type" value="Genomic_DNA"/>
</dbReference>
<feature type="signal peptide" evidence="2">
    <location>
        <begin position="1"/>
        <end position="20"/>
    </location>
</feature>
<dbReference type="Pfam" id="PF18962">
    <property type="entry name" value="Por_Secre_tail"/>
    <property type="match status" value="1"/>
</dbReference>
<evidence type="ECO:0000256" key="1">
    <source>
        <dbReference type="ARBA" id="ARBA00022729"/>
    </source>
</evidence>
<gene>
    <name evidence="4" type="ORF">F3059_04215</name>
</gene>
<accession>A0A6N6M8S3</accession>
<feature type="domain" description="Secretion system C-terminal sorting" evidence="3">
    <location>
        <begin position="429"/>
        <end position="491"/>
    </location>
</feature>
<evidence type="ECO:0000313" key="5">
    <source>
        <dbReference type="Proteomes" id="UP000435357"/>
    </source>
</evidence>
<keyword evidence="1 2" id="KW-0732">Signal</keyword>
<dbReference type="AlphaFoldDB" id="A0A6N6M8S3"/>
<reference evidence="4 5" key="1">
    <citation type="submission" date="2019-09" db="EMBL/GenBank/DDBJ databases">
        <title>Genomes of Cryomorphaceae.</title>
        <authorList>
            <person name="Bowman J.P."/>
        </authorList>
    </citation>
    <scope>NUCLEOTIDE SEQUENCE [LARGE SCALE GENOMIC DNA]</scope>
    <source>
        <strain evidence="4 5">KCTC 52047</strain>
    </source>
</reference>
<keyword evidence="5" id="KW-1185">Reference proteome</keyword>
<evidence type="ECO:0000313" key="4">
    <source>
        <dbReference type="EMBL" id="KAB1065164.1"/>
    </source>
</evidence>
<organism evidence="4 5">
    <name type="scientific">Salibacter halophilus</name>
    <dbReference type="NCBI Taxonomy" id="1803916"/>
    <lineage>
        <taxon>Bacteria</taxon>
        <taxon>Pseudomonadati</taxon>
        <taxon>Bacteroidota</taxon>
        <taxon>Flavobacteriia</taxon>
        <taxon>Flavobacteriales</taxon>
        <taxon>Salibacteraceae</taxon>
        <taxon>Salibacter</taxon>
    </lineage>
</organism>